<keyword evidence="3" id="KW-0862">Zinc</keyword>
<evidence type="ECO:0000256" key="4">
    <source>
        <dbReference type="PROSITE-ProRule" id="PRU00134"/>
    </source>
</evidence>
<dbReference type="EMBL" id="HBIM01009730">
    <property type="protein sequence ID" value="CAE0410764.1"/>
    <property type="molecule type" value="Transcribed_RNA"/>
</dbReference>
<keyword evidence="1" id="KW-0479">Metal-binding</keyword>
<reference evidence="6" key="1">
    <citation type="submission" date="2021-01" db="EMBL/GenBank/DDBJ databases">
        <authorList>
            <person name="Corre E."/>
            <person name="Pelletier E."/>
            <person name="Niang G."/>
            <person name="Scheremetjew M."/>
            <person name="Finn R."/>
            <person name="Kale V."/>
            <person name="Holt S."/>
            <person name="Cochrane G."/>
            <person name="Meng A."/>
            <person name="Brown T."/>
            <person name="Cohen L."/>
        </authorList>
    </citation>
    <scope>NUCLEOTIDE SEQUENCE</scope>
    <source>
        <strain evidence="6">CCMP127</strain>
    </source>
</reference>
<proteinExistence type="predicted"/>
<feature type="domain" description="MYND-type" evidence="5">
    <location>
        <begin position="712"/>
        <end position="755"/>
    </location>
</feature>
<evidence type="ECO:0000256" key="1">
    <source>
        <dbReference type="ARBA" id="ARBA00022723"/>
    </source>
</evidence>
<dbReference type="InterPro" id="IPR002893">
    <property type="entry name" value="Znf_MYND"/>
</dbReference>
<dbReference type="Gene3D" id="6.10.140.2220">
    <property type="match status" value="1"/>
</dbReference>
<dbReference type="SUPFAM" id="SSF117281">
    <property type="entry name" value="Kelch motif"/>
    <property type="match status" value="1"/>
</dbReference>
<sequence length="766" mass="86360">MTEPWTEPYQHMIVGQEAMIYLGPMLVGSTVYHRKLSMRALSVTLEMLHREESVPFEQKVELGDGKTESLLALSIQLTIQSYELATTKYDEPQLAILALHCLCTICKRFPPAIESLVRLGNSDELTASRVLLHGCALGINLEGDFGMLMKYFLSDFRLLVKRRHNDIAQMLLRIGTTPPTPIFMNTDVFLAFEFLHLLAEFLLSEQSYVHLTNLPLNFHTIWQNYQSDPSTYEQSAKPIKLCIAKAHEAIGNLSLAKELYASCGVEHQGNLDACLSGNATYVSVKGNFPLMHVDTFSSRELPDRKIALFVRLQSESQVEIKFYTIDPKLGDFQPCQLPPESSSWRATRIIPDHPSRTLRILVAPRELGTGEDGIDDLLPEMMSSLWLKDAPEISQLERVQVWEYKKTGQWVEVKTGGCIPDRHVVSRLGSSCDVIGNKLVVFGGTAVDLMGRSSTSDETSAGAFVLDFVAKEWFRVPHPYRQNVIGNSNPDLMDTTLPLFIATQTINVEGNHLVAMLRKGTPQVNARRQNEITDKYALDLLKLSDGNFSRIDCAWALDVATVDRCGYVALSGIGTACIHFDSMVFVMGSYLEEIVRKLKQKVHPRSTGSHVDTHALDLKKMEWRKVNLYGMEYLNCGNHARYHLVASANTDLCHVLCHSDKGISLYRLSNLRSMRQCFAPPITERKMFSKKYTLSYRLKKAFKDKTRVLRECAQCGVFESGNSVFSCCARCRVTFYCSKDCQRLHWKKSGHKEKCVPAPSNDNSAR</sequence>
<keyword evidence="2 4" id="KW-0863">Zinc-finger</keyword>
<dbReference type="InterPro" id="IPR015915">
    <property type="entry name" value="Kelch-typ_b-propeller"/>
</dbReference>
<organism evidence="6">
    <name type="scientific">Amphora coffeiformis</name>
    <dbReference type="NCBI Taxonomy" id="265554"/>
    <lineage>
        <taxon>Eukaryota</taxon>
        <taxon>Sar</taxon>
        <taxon>Stramenopiles</taxon>
        <taxon>Ochrophyta</taxon>
        <taxon>Bacillariophyta</taxon>
        <taxon>Bacillariophyceae</taxon>
        <taxon>Bacillariophycidae</taxon>
        <taxon>Thalassiophysales</taxon>
        <taxon>Catenulaceae</taxon>
        <taxon>Amphora</taxon>
    </lineage>
</organism>
<dbReference type="PROSITE" id="PS50865">
    <property type="entry name" value="ZF_MYND_2"/>
    <property type="match status" value="1"/>
</dbReference>
<evidence type="ECO:0000256" key="3">
    <source>
        <dbReference type="ARBA" id="ARBA00022833"/>
    </source>
</evidence>
<evidence type="ECO:0000259" key="5">
    <source>
        <dbReference type="PROSITE" id="PS50865"/>
    </source>
</evidence>
<dbReference type="AlphaFoldDB" id="A0A7S3L3R3"/>
<dbReference type="PROSITE" id="PS01360">
    <property type="entry name" value="ZF_MYND_1"/>
    <property type="match status" value="1"/>
</dbReference>
<evidence type="ECO:0000313" key="6">
    <source>
        <dbReference type="EMBL" id="CAE0410764.1"/>
    </source>
</evidence>
<gene>
    <name evidence="6" type="ORF">ACOF00016_LOCUS8206</name>
</gene>
<name>A0A7S3L3R3_9STRA</name>
<accession>A0A7S3L3R3</accession>
<evidence type="ECO:0000256" key="2">
    <source>
        <dbReference type="ARBA" id="ARBA00022771"/>
    </source>
</evidence>
<dbReference type="SUPFAM" id="SSF144232">
    <property type="entry name" value="HIT/MYND zinc finger-like"/>
    <property type="match status" value="1"/>
</dbReference>
<protein>
    <recommendedName>
        <fullName evidence="5">MYND-type domain-containing protein</fullName>
    </recommendedName>
</protein>
<dbReference type="GO" id="GO:0008270">
    <property type="term" value="F:zinc ion binding"/>
    <property type="evidence" value="ECO:0007669"/>
    <property type="project" value="UniProtKB-KW"/>
</dbReference>
<dbReference type="Pfam" id="PF01753">
    <property type="entry name" value="zf-MYND"/>
    <property type="match status" value="1"/>
</dbReference>